<dbReference type="InterPro" id="IPR027417">
    <property type="entry name" value="P-loop_NTPase"/>
</dbReference>
<dbReference type="SUPFAM" id="SSF52540">
    <property type="entry name" value="P-loop containing nucleoside triphosphate hydrolases"/>
    <property type="match status" value="1"/>
</dbReference>
<proteinExistence type="predicted"/>
<dbReference type="Pfam" id="PF22688">
    <property type="entry name" value="Hda_lid"/>
    <property type="match status" value="1"/>
</dbReference>
<dbReference type="NCBIfam" id="TIGR03420">
    <property type="entry name" value="DnaA_homol_Hda"/>
    <property type="match status" value="1"/>
</dbReference>
<dbReference type="InterPro" id="IPR055199">
    <property type="entry name" value="Hda_lid"/>
</dbReference>
<comment type="caution">
    <text evidence="3">The sequence shown here is derived from an EMBL/GenBank/DDBJ whole genome shotgun (WGS) entry which is preliminary data.</text>
</comment>
<sequence>MKQLPLDLELPHPFAFDNFVVGANAELVFQLSELARGKLPERAIYIWGVTGTGKSHLLNATEQATRAGGFAVARIDAHSLVDANAPMAELLVVDDIEAASPASQIALFDLYNQQREAGLAWLAAGTLPPSQLPLREDLRNRMGWGLVYEVRPANDDDKIKLLQQRALERGVEIGEEVCRYLVTHRGRDLASLFADIAWLDREALAAKRPVTLPFAREALRQRR</sequence>
<keyword evidence="4" id="KW-1185">Reference proteome</keyword>
<dbReference type="EMBL" id="JARRAF010000003">
    <property type="protein sequence ID" value="MDK2123125.1"/>
    <property type="molecule type" value="Genomic_DNA"/>
</dbReference>
<dbReference type="InterPro" id="IPR013317">
    <property type="entry name" value="DnaA_dom"/>
</dbReference>
<dbReference type="InterPro" id="IPR017788">
    <property type="entry name" value="Hda"/>
</dbReference>
<protein>
    <submittedName>
        <fullName evidence="3">DnaA regulatory inactivator Hda</fullName>
    </submittedName>
</protein>
<evidence type="ECO:0000259" key="1">
    <source>
        <dbReference type="Pfam" id="PF00308"/>
    </source>
</evidence>
<organism evidence="3 4">
    <name type="scientific">Parachitinimonas caeni</name>
    <dbReference type="NCBI Taxonomy" id="3031301"/>
    <lineage>
        <taxon>Bacteria</taxon>
        <taxon>Pseudomonadati</taxon>
        <taxon>Pseudomonadota</taxon>
        <taxon>Betaproteobacteria</taxon>
        <taxon>Neisseriales</taxon>
        <taxon>Chitinibacteraceae</taxon>
        <taxon>Parachitinimonas</taxon>
    </lineage>
</organism>
<feature type="domain" description="Chromosomal replication initiator protein DnaA ATPAse" evidence="1">
    <location>
        <begin position="13"/>
        <end position="65"/>
    </location>
</feature>
<dbReference type="Gene3D" id="3.40.50.300">
    <property type="entry name" value="P-loop containing nucleotide triphosphate hydrolases"/>
    <property type="match status" value="1"/>
</dbReference>
<dbReference type="PANTHER" id="PTHR30050:SF5">
    <property type="entry name" value="DNAA REGULATORY INACTIVATOR HDA"/>
    <property type="match status" value="1"/>
</dbReference>
<name>A0ABT7DST4_9NEIS</name>
<feature type="domain" description="Hda lid" evidence="2">
    <location>
        <begin position="155"/>
        <end position="219"/>
    </location>
</feature>
<gene>
    <name evidence="3" type="primary">hda</name>
    <name evidence="3" type="ORF">PZA18_03550</name>
</gene>
<evidence type="ECO:0000313" key="4">
    <source>
        <dbReference type="Proteomes" id="UP001172778"/>
    </source>
</evidence>
<dbReference type="PANTHER" id="PTHR30050">
    <property type="entry name" value="CHROMOSOMAL REPLICATION INITIATOR PROTEIN DNAA"/>
    <property type="match status" value="1"/>
</dbReference>
<dbReference type="Proteomes" id="UP001172778">
    <property type="component" value="Unassembled WGS sequence"/>
</dbReference>
<evidence type="ECO:0000313" key="3">
    <source>
        <dbReference type="EMBL" id="MDK2123125.1"/>
    </source>
</evidence>
<dbReference type="Gene3D" id="1.10.8.60">
    <property type="match status" value="1"/>
</dbReference>
<evidence type="ECO:0000259" key="2">
    <source>
        <dbReference type="Pfam" id="PF22688"/>
    </source>
</evidence>
<dbReference type="Pfam" id="PF00308">
    <property type="entry name" value="Bac_DnaA"/>
    <property type="match status" value="1"/>
</dbReference>
<accession>A0ABT7DST4</accession>
<reference evidence="3" key="1">
    <citation type="submission" date="2023-03" db="EMBL/GenBank/DDBJ databases">
        <title>Chitinimonas shenzhenensis gen. nov., sp. nov., a novel member of family Burkholderiaceae isolated from activated sludge collected in Shen Zhen, China.</title>
        <authorList>
            <person name="Wang X."/>
        </authorList>
    </citation>
    <scope>NUCLEOTIDE SEQUENCE</scope>
    <source>
        <strain evidence="3">DQS-5</strain>
    </source>
</reference>
<dbReference type="RefSeq" id="WP_284099414.1">
    <property type="nucleotide sequence ID" value="NZ_JARRAF010000003.1"/>
</dbReference>